<evidence type="ECO:0000313" key="2">
    <source>
        <dbReference type="Proteomes" id="UP000184609"/>
    </source>
</evidence>
<dbReference type="Proteomes" id="UP000184609">
    <property type="component" value="Unassembled WGS sequence"/>
</dbReference>
<dbReference type="Gene3D" id="3.40.50.150">
    <property type="entry name" value="Vaccinia Virus protein VP39"/>
    <property type="match status" value="1"/>
</dbReference>
<gene>
    <name evidence="1" type="ORF">SAMN04488108_3509</name>
</gene>
<dbReference type="STRING" id="1073327.SAMN04488108_3509"/>
<dbReference type="EMBL" id="FRXN01000005">
    <property type="protein sequence ID" value="SHO64525.1"/>
    <property type="molecule type" value="Genomic_DNA"/>
</dbReference>
<reference evidence="2" key="1">
    <citation type="submission" date="2016-12" db="EMBL/GenBank/DDBJ databases">
        <authorList>
            <person name="Varghese N."/>
            <person name="Submissions S."/>
        </authorList>
    </citation>
    <scope>NUCLEOTIDE SEQUENCE [LARGE SCALE GENOMIC DNA]</scope>
    <source>
        <strain evidence="2">DSM 25035</strain>
    </source>
</reference>
<evidence type="ECO:0000313" key="1">
    <source>
        <dbReference type="EMBL" id="SHO64525.1"/>
    </source>
</evidence>
<proteinExistence type="predicted"/>
<accession>A0A1M7ZHZ6</accession>
<keyword evidence="2" id="KW-1185">Reference proteome</keyword>
<dbReference type="RefSeq" id="WP_073573104.1">
    <property type="nucleotide sequence ID" value="NZ_FRXN01000005.1"/>
</dbReference>
<dbReference type="SUPFAM" id="SSF53335">
    <property type="entry name" value="S-adenosyl-L-methionine-dependent methyltransferases"/>
    <property type="match status" value="1"/>
</dbReference>
<name>A0A1M7ZHZ6_9BACT</name>
<evidence type="ECO:0008006" key="3">
    <source>
        <dbReference type="Google" id="ProtNLM"/>
    </source>
</evidence>
<dbReference type="OrthoDB" id="1157001at2"/>
<dbReference type="AlphaFoldDB" id="A0A1M7ZHZ6"/>
<sequence>MKSKNDLNHTLFEIGQVFIKKEGDYENLKFAVDRYKQLMYDLLGLDLEDERNRENLSTETGVAIGPTWAAMCLDDITRTQKFVKGIFEAVEELLSKRKDSRPIHILYAGTGPYATLILPVLASYSEKEVKVTLVEINPDSFDHVIHVFKKLGFEGYLRDTLQVDATKYQFSKEIEIDIVISETMQRALDTECQVPIYLNLQHQFGDDILFIPQQVVLSFGQSQPSSSFDSTPLFEYESLSSVFTLNNNTKRDFLNEEYSIDKESQFKKVSKNFSSQKFSDVVLPVILTEIQVFKNNWIKTNESGLTIPKIVSLDLKGLSDFTLEFHYEISDNPHLNISISQ</sequence>
<dbReference type="InterPro" id="IPR029063">
    <property type="entry name" value="SAM-dependent_MTases_sf"/>
</dbReference>
<protein>
    <recommendedName>
        <fullName evidence="3">PRMT5 arginine-N-methyltransferase domain-containing protein</fullName>
    </recommendedName>
</protein>
<organism evidence="1 2">
    <name type="scientific">Algoriphagus zhangzhouensis</name>
    <dbReference type="NCBI Taxonomy" id="1073327"/>
    <lineage>
        <taxon>Bacteria</taxon>
        <taxon>Pseudomonadati</taxon>
        <taxon>Bacteroidota</taxon>
        <taxon>Cytophagia</taxon>
        <taxon>Cytophagales</taxon>
        <taxon>Cyclobacteriaceae</taxon>
        <taxon>Algoriphagus</taxon>
    </lineage>
</organism>